<proteinExistence type="predicted"/>
<comment type="caution">
    <text evidence="1">The sequence shown here is derived from an EMBL/GenBank/DDBJ whole genome shotgun (WGS) entry which is preliminary data.</text>
</comment>
<sequence>MAALDLDPQFLQALRLLHSSNRDSVEQLRSLLDDAIRQKYGTSKMLTNTLSKKYMMEETVLSDQSSTSSRKSKSSNSSKHSKHSSKNSSPITIREPTPDPLQSDDNLADILEDVACVICKGMDVGAKNRLVECVKCGSLYHQECHTPAILDSQVDSHQTDWYCANCAKPPPPPKERHSPKPTETKTKETRKSSSSSSKHTDKHKSSSSSNHSSTSNGSSSSSSKNAPNIHIVPSDKRFRDMIKKAKQDKKNRSNTTSTSSHKMSSRSSHDRSNHKNKSD</sequence>
<dbReference type="EMBL" id="CM056741">
    <property type="protein sequence ID" value="KAJ8682894.1"/>
    <property type="molecule type" value="Genomic_DNA"/>
</dbReference>
<evidence type="ECO:0000313" key="2">
    <source>
        <dbReference type="Proteomes" id="UP001239111"/>
    </source>
</evidence>
<protein>
    <submittedName>
        <fullName evidence="1">Uncharacterized protein</fullName>
    </submittedName>
</protein>
<keyword evidence="2" id="KW-1185">Reference proteome</keyword>
<name>A0ACC2PJW7_9HYME</name>
<reference evidence="1" key="1">
    <citation type="submission" date="2023-04" db="EMBL/GenBank/DDBJ databases">
        <title>A chromosome-level genome assembly of the parasitoid wasp Eretmocerus hayati.</title>
        <authorList>
            <person name="Zhong Y."/>
            <person name="Liu S."/>
            <person name="Liu Y."/>
        </authorList>
    </citation>
    <scope>NUCLEOTIDE SEQUENCE</scope>
    <source>
        <strain evidence="1">ZJU_SS_LIU_2023</strain>
    </source>
</reference>
<evidence type="ECO:0000313" key="1">
    <source>
        <dbReference type="EMBL" id="KAJ8682894.1"/>
    </source>
</evidence>
<dbReference type="Proteomes" id="UP001239111">
    <property type="component" value="Chromosome 1"/>
</dbReference>
<accession>A0ACC2PJW7</accession>
<organism evidence="1 2">
    <name type="scientific">Eretmocerus hayati</name>
    <dbReference type="NCBI Taxonomy" id="131215"/>
    <lineage>
        <taxon>Eukaryota</taxon>
        <taxon>Metazoa</taxon>
        <taxon>Ecdysozoa</taxon>
        <taxon>Arthropoda</taxon>
        <taxon>Hexapoda</taxon>
        <taxon>Insecta</taxon>
        <taxon>Pterygota</taxon>
        <taxon>Neoptera</taxon>
        <taxon>Endopterygota</taxon>
        <taxon>Hymenoptera</taxon>
        <taxon>Apocrita</taxon>
        <taxon>Proctotrupomorpha</taxon>
        <taxon>Chalcidoidea</taxon>
        <taxon>Aphelinidae</taxon>
        <taxon>Aphelininae</taxon>
        <taxon>Eretmocerus</taxon>
    </lineage>
</organism>
<gene>
    <name evidence="1" type="ORF">QAD02_018686</name>
</gene>